<dbReference type="GO" id="GO:0046933">
    <property type="term" value="F:proton-transporting ATP synthase activity, rotational mechanism"/>
    <property type="evidence" value="ECO:0007669"/>
    <property type="project" value="UniProtKB-UniRule"/>
</dbReference>
<evidence type="ECO:0000256" key="6">
    <source>
        <dbReference type="ARBA" id="ARBA00023310"/>
    </source>
</evidence>
<evidence type="ECO:0000256" key="4">
    <source>
        <dbReference type="ARBA" id="ARBA00023065"/>
    </source>
</evidence>
<dbReference type="GO" id="GO:0005886">
    <property type="term" value="C:plasma membrane"/>
    <property type="evidence" value="ECO:0007669"/>
    <property type="project" value="UniProtKB-SubCell"/>
</dbReference>
<dbReference type="NCBIfam" id="NF009967">
    <property type="entry name" value="PRK13430.1"/>
    <property type="match status" value="1"/>
</dbReference>
<evidence type="ECO:0000256" key="2">
    <source>
        <dbReference type="ARBA" id="ARBA00022448"/>
    </source>
</evidence>
<comment type="caution">
    <text evidence="8">The sequence shown here is derived from an EMBL/GenBank/DDBJ whole genome shotgun (WGS) entry which is preliminary data.</text>
</comment>
<evidence type="ECO:0000256" key="1">
    <source>
        <dbReference type="ARBA" id="ARBA00004370"/>
    </source>
</evidence>
<proteinExistence type="inferred from homology"/>
<comment type="similarity">
    <text evidence="7">Belongs to the ATPase delta chain family.</text>
</comment>
<comment type="function">
    <text evidence="7">This protein is part of the stalk that links CF(0) to CF(1). It either transmits conformational changes from CF(0) to CF(1) or is implicated in proton conduction.</text>
</comment>
<comment type="subcellular location">
    <subcellularLocation>
        <location evidence="7">Cell membrane</location>
        <topology evidence="7">Peripheral membrane protein</topology>
    </subcellularLocation>
    <subcellularLocation>
        <location evidence="1">Membrane</location>
    </subcellularLocation>
</comment>
<keyword evidence="2 7" id="KW-0813">Transport</keyword>
<keyword evidence="7" id="KW-1003">Cell membrane</keyword>
<organism evidence="8 9">
    <name type="scientific">Allonocardiopsis opalescens</name>
    <dbReference type="NCBI Taxonomy" id="1144618"/>
    <lineage>
        <taxon>Bacteria</taxon>
        <taxon>Bacillati</taxon>
        <taxon>Actinomycetota</taxon>
        <taxon>Actinomycetes</taxon>
        <taxon>Streptosporangiales</taxon>
        <taxon>Allonocardiopsis</taxon>
    </lineage>
</organism>
<accession>A0A2T0QCZ4</accession>
<keyword evidence="4 7" id="KW-0406">Ion transport</keyword>
<dbReference type="AlphaFoldDB" id="A0A2T0QCZ4"/>
<keyword evidence="5 7" id="KW-0472">Membrane</keyword>
<dbReference type="OrthoDB" id="5242917at2"/>
<dbReference type="Gene3D" id="1.10.520.20">
    <property type="entry name" value="N-terminal domain of the delta subunit of the F1F0-ATP synthase"/>
    <property type="match status" value="1"/>
</dbReference>
<gene>
    <name evidence="7" type="primary">atpH</name>
    <name evidence="8" type="ORF">CLV72_101385</name>
</gene>
<protein>
    <recommendedName>
        <fullName evidence="7">ATP synthase subunit delta</fullName>
    </recommendedName>
    <alternativeName>
        <fullName evidence="7">ATP synthase F(1) sector subunit delta</fullName>
    </alternativeName>
    <alternativeName>
        <fullName evidence="7">F-type ATPase subunit delta</fullName>
        <shortName evidence="7">F-ATPase subunit delta</shortName>
    </alternativeName>
</protein>
<dbReference type="Pfam" id="PF00213">
    <property type="entry name" value="OSCP"/>
    <property type="match status" value="1"/>
</dbReference>
<keyword evidence="3 7" id="KW-0375">Hydrogen ion transport</keyword>
<keyword evidence="7" id="KW-0139">CF(1)</keyword>
<dbReference type="RefSeq" id="WP_106238102.1">
    <property type="nucleotide sequence ID" value="NZ_PVZC01000001.1"/>
</dbReference>
<name>A0A2T0QCZ4_9ACTN</name>
<dbReference type="NCBIfam" id="TIGR01145">
    <property type="entry name" value="ATP_synt_delta"/>
    <property type="match status" value="1"/>
</dbReference>
<dbReference type="HAMAP" id="MF_01416">
    <property type="entry name" value="ATP_synth_delta_bact"/>
    <property type="match status" value="1"/>
</dbReference>
<evidence type="ECO:0000256" key="5">
    <source>
        <dbReference type="ARBA" id="ARBA00023136"/>
    </source>
</evidence>
<evidence type="ECO:0000256" key="3">
    <source>
        <dbReference type="ARBA" id="ARBA00022781"/>
    </source>
</evidence>
<sequence>MRGVSRTSLAEVTDRFNTVARDADAASLGGELFDVVALLDREHSLRRVLADPSVEADRKSRFAADLLEGKVSPTAALLVDDVVRARWSRGADLTDAVERLAVFATVLDEERSGRLDDVEDELFRFDRIVAAEPALRSALTDRSASAEREERLLADLLGTRASAATRRLVGELVTRPRGRNLEVGLEAYSRLVAERRRRLVAVVRSAVPLSERQRARLVSALSSTYGRPVHVNIEVDPEVMGGMSVRIGDEVIDGTVAGRLAEIRKRLAG</sequence>
<dbReference type="PANTHER" id="PTHR11910">
    <property type="entry name" value="ATP SYNTHASE DELTA CHAIN"/>
    <property type="match status" value="1"/>
</dbReference>
<comment type="function">
    <text evidence="7">F(1)F(0) ATP synthase produces ATP from ADP in the presence of a proton or sodium gradient. F-type ATPases consist of two structural domains, F(1) containing the extramembraneous catalytic core and F(0) containing the membrane proton channel, linked together by a central stalk and a peripheral stalk. During catalysis, ATP synthesis in the catalytic domain of F(1) is coupled via a rotary mechanism of the central stalk subunits to proton translocation.</text>
</comment>
<evidence type="ECO:0000256" key="7">
    <source>
        <dbReference type="HAMAP-Rule" id="MF_01416"/>
    </source>
</evidence>
<reference evidence="8 9" key="1">
    <citation type="submission" date="2018-03" db="EMBL/GenBank/DDBJ databases">
        <title>Genomic Encyclopedia of Archaeal and Bacterial Type Strains, Phase II (KMG-II): from individual species to whole genera.</title>
        <authorList>
            <person name="Goeker M."/>
        </authorList>
    </citation>
    <scope>NUCLEOTIDE SEQUENCE [LARGE SCALE GENOMIC DNA]</scope>
    <source>
        <strain evidence="8 9">DSM 45601</strain>
    </source>
</reference>
<evidence type="ECO:0000313" key="9">
    <source>
        <dbReference type="Proteomes" id="UP000237846"/>
    </source>
</evidence>
<dbReference type="InterPro" id="IPR000711">
    <property type="entry name" value="ATPase_OSCP/dsu"/>
</dbReference>
<dbReference type="EMBL" id="PVZC01000001">
    <property type="protein sequence ID" value="PRY01789.1"/>
    <property type="molecule type" value="Genomic_DNA"/>
</dbReference>
<keyword evidence="6 7" id="KW-0066">ATP synthesis</keyword>
<dbReference type="InterPro" id="IPR026015">
    <property type="entry name" value="ATP_synth_OSCP/delta_N_sf"/>
</dbReference>
<evidence type="ECO:0000313" key="8">
    <source>
        <dbReference type="EMBL" id="PRY01789.1"/>
    </source>
</evidence>
<dbReference type="GO" id="GO:0045259">
    <property type="term" value="C:proton-transporting ATP synthase complex"/>
    <property type="evidence" value="ECO:0007669"/>
    <property type="project" value="UniProtKB-KW"/>
</dbReference>
<dbReference type="Proteomes" id="UP000237846">
    <property type="component" value="Unassembled WGS sequence"/>
</dbReference>
<keyword evidence="9" id="KW-1185">Reference proteome</keyword>